<gene>
    <name evidence="2" type="ORF">KP78_25310</name>
</gene>
<name>A0A0C2V7Q3_9BACL</name>
<dbReference type="EMBL" id="JXRP01000018">
    <property type="protein sequence ID" value="KIL44987.1"/>
    <property type="molecule type" value="Genomic_DNA"/>
</dbReference>
<dbReference type="Gene3D" id="3.40.50.1820">
    <property type="entry name" value="alpha/beta hydrolase"/>
    <property type="match status" value="1"/>
</dbReference>
<dbReference type="Proteomes" id="UP000031938">
    <property type="component" value="Unassembled WGS sequence"/>
</dbReference>
<dbReference type="PANTHER" id="PTHR11614">
    <property type="entry name" value="PHOSPHOLIPASE-RELATED"/>
    <property type="match status" value="1"/>
</dbReference>
<feature type="domain" description="Serine aminopeptidase S33" evidence="1">
    <location>
        <begin position="28"/>
        <end position="290"/>
    </location>
</feature>
<sequence length="311" mass="35175">MKITSFFPVSDGLEIFHCEWRSEQHVIKGIVQLTHGMVEHISRYEELASSLIQQGYHVVGHDHRGHGHTAERNGKQGHFADQNGFSRVVEDLKEINDDIRSRFPSLPVYLIGHSMGSYVSRRFIQLYSNQIDGIIISGTGGPLGMAGGFGKTVASGITFIQSPLASAYMISELIFIPYNKAFRPSRTKVDWLSRDDHEVDGYVQDPLCGFLCTNQFYKDLFGGIKLINEKREIERIRKDLPILFISGTRDPVGRNGKGVMAAAKQYAVAELEEVEVRLYEEARHELFKEINRQAVFQDVVHKLDSWTSSKS</sequence>
<dbReference type="InterPro" id="IPR029058">
    <property type="entry name" value="AB_hydrolase_fold"/>
</dbReference>
<dbReference type="OrthoDB" id="9806902at2"/>
<dbReference type="RefSeq" id="WP_041089226.1">
    <property type="nucleotide sequence ID" value="NZ_JXRP01000018.1"/>
</dbReference>
<evidence type="ECO:0000313" key="3">
    <source>
        <dbReference type="Proteomes" id="UP000031938"/>
    </source>
</evidence>
<accession>A0A0C2V7Q3</accession>
<keyword evidence="3" id="KW-1185">Reference proteome</keyword>
<dbReference type="STRING" id="889306.KP78_25310"/>
<evidence type="ECO:0000313" key="2">
    <source>
        <dbReference type="EMBL" id="KIL44987.1"/>
    </source>
</evidence>
<organism evidence="2 3">
    <name type="scientific">Jeotgalibacillus soli</name>
    <dbReference type="NCBI Taxonomy" id="889306"/>
    <lineage>
        <taxon>Bacteria</taxon>
        <taxon>Bacillati</taxon>
        <taxon>Bacillota</taxon>
        <taxon>Bacilli</taxon>
        <taxon>Bacillales</taxon>
        <taxon>Caryophanaceae</taxon>
        <taxon>Jeotgalibacillus</taxon>
    </lineage>
</organism>
<dbReference type="PATRIC" id="fig|889306.3.peg.2545"/>
<dbReference type="InterPro" id="IPR022742">
    <property type="entry name" value="Hydrolase_4"/>
</dbReference>
<dbReference type="Pfam" id="PF12146">
    <property type="entry name" value="Hydrolase_4"/>
    <property type="match status" value="1"/>
</dbReference>
<dbReference type="SUPFAM" id="SSF53474">
    <property type="entry name" value="alpha/beta-Hydrolases"/>
    <property type="match status" value="1"/>
</dbReference>
<proteinExistence type="predicted"/>
<reference evidence="2 3" key="1">
    <citation type="submission" date="2015-01" db="EMBL/GenBank/DDBJ databases">
        <title>Genome sequencing of Jeotgalibacillus soli.</title>
        <authorList>
            <person name="Goh K.M."/>
            <person name="Chan K.-G."/>
            <person name="Yaakop A.S."/>
            <person name="Ee R."/>
            <person name="Gan H.M."/>
            <person name="Chan C.S."/>
        </authorList>
    </citation>
    <scope>NUCLEOTIDE SEQUENCE [LARGE SCALE GENOMIC DNA]</scope>
    <source>
        <strain evidence="2 3">P9</strain>
    </source>
</reference>
<dbReference type="InterPro" id="IPR051044">
    <property type="entry name" value="MAG_DAG_Lipase"/>
</dbReference>
<comment type="caution">
    <text evidence="2">The sequence shown here is derived from an EMBL/GenBank/DDBJ whole genome shotgun (WGS) entry which is preliminary data.</text>
</comment>
<protein>
    <recommendedName>
        <fullName evidence="1">Serine aminopeptidase S33 domain-containing protein</fullName>
    </recommendedName>
</protein>
<dbReference type="AlphaFoldDB" id="A0A0C2V7Q3"/>
<evidence type="ECO:0000259" key="1">
    <source>
        <dbReference type="Pfam" id="PF12146"/>
    </source>
</evidence>